<organism evidence="1 2">
    <name type="scientific">Enterobacter cloacae</name>
    <dbReference type="NCBI Taxonomy" id="550"/>
    <lineage>
        <taxon>Bacteria</taxon>
        <taxon>Pseudomonadati</taxon>
        <taxon>Pseudomonadota</taxon>
        <taxon>Gammaproteobacteria</taxon>
        <taxon>Enterobacterales</taxon>
        <taxon>Enterobacteriaceae</taxon>
        <taxon>Enterobacter</taxon>
        <taxon>Enterobacter cloacae complex</taxon>
    </lineage>
</organism>
<comment type="caution">
    <text evidence="1">The sequence shown here is derived from an EMBL/GenBank/DDBJ whole genome shotgun (WGS) entry which is preliminary data.</text>
</comment>
<proteinExistence type="predicted"/>
<dbReference type="Proteomes" id="UP000275321">
    <property type="component" value="Unassembled WGS sequence"/>
</dbReference>
<reference evidence="1 2" key="1">
    <citation type="submission" date="2018-10" db="EMBL/GenBank/DDBJ databases">
        <title>Transmission dynamics of multidrug resistant bacteria on intensive care unit surfaces.</title>
        <authorList>
            <person name="D'Souza A.W."/>
            <person name="Potter R.F."/>
            <person name="Wallace M."/>
            <person name="Shupe A."/>
            <person name="Patel S."/>
            <person name="Sun S."/>
            <person name="Gul D."/>
            <person name="Kwon J.H."/>
            <person name="Andleeb S."/>
            <person name="Burnham C.-A.D."/>
            <person name="Dantas G."/>
        </authorList>
    </citation>
    <scope>NUCLEOTIDE SEQUENCE [LARGE SCALE GENOMIC DNA]</scope>
    <source>
        <strain evidence="1 2">EC_073</strain>
    </source>
</reference>
<accession>A0A427KEE0</accession>
<name>A0A427KEE0_ENTCL</name>
<dbReference type="Pfam" id="PF20457">
    <property type="entry name" value="DUF6710"/>
    <property type="match status" value="1"/>
</dbReference>
<dbReference type="EMBL" id="RHWT01000064">
    <property type="protein sequence ID" value="RSB24433.1"/>
    <property type="molecule type" value="Genomic_DNA"/>
</dbReference>
<gene>
    <name evidence="1" type="ORF">EGK68_24840</name>
</gene>
<dbReference type="AlphaFoldDB" id="A0A427KEE0"/>
<dbReference type="InterPro" id="IPR046556">
    <property type="entry name" value="DUF6710"/>
</dbReference>
<evidence type="ECO:0000313" key="1">
    <source>
        <dbReference type="EMBL" id="RSB24433.1"/>
    </source>
</evidence>
<evidence type="ECO:0008006" key="3">
    <source>
        <dbReference type="Google" id="ProtNLM"/>
    </source>
</evidence>
<evidence type="ECO:0000313" key="2">
    <source>
        <dbReference type="Proteomes" id="UP000275321"/>
    </source>
</evidence>
<protein>
    <recommendedName>
        <fullName evidence="3">Fip</fullName>
    </recommendedName>
</protein>
<sequence>MVFWKGNRKYSRLTTAKNNFEHLLSVASSLPVQALPDLIRAMVRPLQSDFLLAVAEEGTDARPDLTPRAFFFNAITEVQDYSRMKAGEVNPEDYPLSLASDMVLPWPWSLSRYIDNVSRIGTAKGRVWQQDRTNHYVELWLPWRIGFVRGGNHSITAGILAGEGTLIPEHVWDMSFLFERINTDGLHWYVDGKKTEDVKSWRAAAIFETGRLMASCPDDK</sequence>